<evidence type="ECO:0000313" key="9">
    <source>
        <dbReference type="Proteomes" id="UP001195483"/>
    </source>
</evidence>
<name>A0AAE0VMS5_9BIVA</name>
<dbReference type="Gene3D" id="2.60.120.40">
    <property type="match status" value="1"/>
</dbReference>
<evidence type="ECO:0000256" key="5">
    <source>
        <dbReference type="SAM" id="MobiDB-lite"/>
    </source>
</evidence>
<proteinExistence type="predicted"/>
<dbReference type="PANTHER" id="PTHR22923">
    <property type="entry name" value="CEREBELLIN-RELATED"/>
    <property type="match status" value="1"/>
</dbReference>
<evidence type="ECO:0000256" key="3">
    <source>
        <dbReference type="ARBA" id="ARBA00022729"/>
    </source>
</evidence>
<organism evidence="8 9">
    <name type="scientific">Potamilus streckersoni</name>
    <dbReference type="NCBI Taxonomy" id="2493646"/>
    <lineage>
        <taxon>Eukaryota</taxon>
        <taxon>Metazoa</taxon>
        <taxon>Spiralia</taxon>
        <taxon>Lophotrochozoa</taxon>
        <taxon>Mollusca</taxon>
        <taxon>Bivalvia</taxon>
        <taxon>Autobranchia</taxon>
        <taxon>Heteroconchia</taxon>
        <taxon>Palaeoheterodonta</taxon>
        <taxon>Unionida</taxon>
        <taxon>Unionoidea</taxon>
        <taxon>Unionidae</taxon>
        <taxon>Ambleminae</taxon>
        <taxon>Lampsilini</taxon>
        <taxon>Potamilus</taxon>
    </lineage>
</organism>
<evidence type="ECO:0000256" key="4">
    <source>
        <dbReference type="SAM" id="Coils"/>
    </source>
</evidence>
<gene>
    <name evidence="8" type="ORF">CHS0354_021386</name>
</gene>
<dbReference type="Proteomes" id="UP001195483">
    <property type="component" value="Unassembled WGS sequence"/>
</dbReference>
<dbReference type="SMART" id="SM00110">
    <property type="entry name" value="C1Q"/>
    <property type="match status" value="1"/>
</dbReference>
<evidence type="ECO:0000256" key="6">
    <source>
        <dbReference type="SAM" id="SignalP"/>
    </source>
</evidence>
<keyword evidence="4" id="KW-0175">Coiled coil</keyword>
<keyword evidence="2" id="KW-0964">Secreted</keyword>
<evidence type="ECO:0000256" key="1">
    <source>
        <dbReference type="ARBA" id="ARBA00004613"/>
    </source>
</evidence>
<evidence type="ECO:0000313" key="8">
    <source>
        <dbReference type="EMBL" id="KAK3583649.1"/>
    </source>
</evidence>
<dbReference type="InterPro" id="IPR050822">
    <property type="entry name" value="Cerebellin_Synaptic_Org"/>
</dbReference>
<dbReference type="Pfam" id="PF00386">
    <property type="entry name" value="C1q"/>
    <property type="match status" value="1"/>
</dbReference>
<dbReference type="PANTHER" id="PTHR22923:SF116">
    <property type="entry name" value="C1Q DOMAIN-CONTAINING PROTEIN"/>
    <property type="match status" value="1"/>
</dbReference>
<dbReference type="PRINTS" id="PR00007">
    <property type="entry name" value="COMPLEMNTC1Q"/>
</dbReference>
<dbReference type="EMBL" id="JAEAOA010001314">
    <property type="protein sequence ID" value="KAK3583649.1"/>
    <property type="molecule type" value="Genomic_DNA"/>
</dbReference>
<feature type="coiled-coil region" evidence="4">
    <location>
        <begin position="54"/>
        <end position="95"/>
    </location>
</feature>
<dbReference type="AlphaFoldDB" id="A0AAE0VMS5"/>
<reference evidence="8" key="2">
    <citation type="journal article" date="2021" name="Genome Biol. Evol.">
        <title>Developing a high-quality reference genome for a parasitic bivalve with doubly uniparental inheritance (Bivalvia: Unionida).</title>
        <authorList>
            <person name="Smith C.H."/>
        </authorList>
    </citation>
    <scope>NUCLEOTIDE SEQUENCE</scope>
    <source>
        <strain evidence="8">CHS0354</strain>
        <tissue evidence="8">Mantle</tissue>
    </source>
</reference>
<protein>
    <recommendedName>
        <fullName evidence="7">C1q domain-containing protein</fullName>
    </recommendedName>
</protein>
<dbReference type="SUPFAM" id="SSF49842">
    <property type="entry name" value="TNF-like"/>
    <property type="match status" value="1"/>
</dbReference>
<accession>A0AAE0VMS5</accession>
<keyword evidence="9" id="KW-1185">Reference proteome</keyword>
<keyword evidence="3 6" id="KW-0732">Signal</keyword>
<sequence length="311" mass="35286">MEWHLIFSSLIYSSVFLYVQSYPVLSKSESNDSLDRVVNALHKRLAILEVAVSSNNVNDELNDLRRELQDVKQENERLIQRVLRHEENLEQLRRDNHELCFHKLSSHSIRLTDQKMIKPLTPHNIKENVSGERNTRDNSRAAMRETGNREFSALSSGAQPRSKKNDLKVRRNLFERQVQENHVAFHAQVSVPDLVNLGIHQTIVFDKIVTNIGGGYHHSTGIFIAPISGVYVFHVTAMSTPGKNQFLMLTKDGAGIQLLYTEAITNYESASITVPLELGKGSEVWVQTETGMGTIHGYTQTIFTGFLLYPM</sequence>
<dbReference type="InterPro" id="IPR001073">
    <property type="entry name" value="C1q_dom"/>
</dbReference>
<feature type="compositionally biased region" description="Basic and acidic residues" evidence="5">
    <location>
        <begin position="125"/>
        <end position="148"/>
    </location>
</feature>
<dbReference type="GO" id="GO:0005576">
    <property type="term" value="C:extracellular region"/>
    <property type="evidence" value="ECO:0007669"/>
    <property type="project" value="UniProtKB-SubCell"/>
</dbReference>
<evidence type="ECO:0000259" key="7">
    <source>
        <dbReference type="PROSITE" id="PS50871"/>
    </source>
</evidence>
<dbReference type="PROSITE" id="PS50871">
    <property type="entry name" value="C1Q"/>
    <property type="match status" value="1"/>
</dbReference>
<evidence type="ECO:0000256" key="2">
    <source>
        <dbReference type="ARBA" id="ARBA00022525"/>
    </source>
</evidence>
<comment type="subcellular location">
    <subcellularLocation>
        <location evidence="1">Secreted</location>
    </subcellularLocation>
</comment>
<reference evidence="8" key="1">
    <citation type="journal article" date="2021" name="Genome Biol. Evol.">
        <title>A High-Quality Reference Genome for a Parasitic Bivalve with Doubly Uniparental Inheritance (Bivalvia: Unionida).</title>
        <authorList>
            <person name="Smith C.H."/>
        </authorList>
    </citation>
    <scope>NUCLEOTIDE SEQUENCE</scope>
    <source>
        <strain evidence="8">CHS0354</strain>
    </source>
</reference>
<feature type="region of interest" description="Disordered" evidence="5">
    <location>
        <begin position="125"/>
        <end position="166"/>
    </location>
</feature>
<feature type="signal peptide" evidence="6">
    <location>
        <begin position="1"/>
        <end position="21"/>
    </location>
</feature>
<feature type="domain" description="C1q" evidence="7">
    <location>
        <begin position="178"/>
        <end position="311"/>
    </location>
</feature>
<comment type="caution">
    <text evidence="8">The sequence shown here is derived from an EMBL/GenBank/DDBJ whole genome shotgun (WGS) entry which is preliminary data.</text>
</comment>
<feature type="chain" id="PRO_5041920875" description="C1q domain-containing protein" evidence="6">
    <location>
        <begin position="22"/>
        <end position="311"/>
    </location>
</feature>
<dbReference type="InterPro" id="IPR008983">
    <property type="entry name" value="Tumour_necrosis_fac-like_dom"/>
</dbReference>
<reference evidence="8" key="3">
    <citation type="submission" date="2023-05" db="EMBL/GenBank/DDBJ databases">
        <authorList>
            <person name="Smith C.H."/>
        </authorList>
    </citation>
    <scope>NUCLEOTIDE SEQUENCE</scope>
    <source>
        <strain evidence="8">CHS0354</strain>
        <tissue evidence="8">Mantle</tissue>
    </source>
</reference>